<keyword evidence="4 6" id="KW-0808">Transferase</keyword>
<gene>
    <name evidence="6" type="ORF">GGQ54_000002</name>
</gene>
<dbReference type="Gene3D" id="3.90.550.10">
    <property type="entry name" value="Spore Coat Polysaccharide Biosynthesis Protein SpsA, Chain A"/>
    <property type="match status" value="1"/>
</dbReference>
<dbReference type="InterPro" id="IPR029044">
    <property type="entry name" value="Nucleotide-diphossugar_trans"/>
</dbReference>
<dbReference type="AlphaFoldDB" id="A0A7Z0IJI6"/>
<evidence type="ECO:0000313" key="7">
    <source>
        <dbReference type="Proteomes" id="UP000527616"/>
    </source>
</evidence>
<dbReference type="Pfam" id="PF00535">
    <property type="entry name" value="Glycos_transf_2"/>
    <property type="match status" value="1"/>
</dbReference>
<evidence type="ECO:0000256" key="1">
    <source>
        <dbReference type="ARBA" id="ARBA00004776"/>
    </source>
</evidence>
<dbReference type="GO" id="GO:0016757">
    <property type="term" value="F:glycosyltransferase activity"/>
    <property type="evidence" value="ECO:0007669"/>
    <property type="project" value="UniProtKB-KW"/>
</dbReference>
<comment type="pathway">
    <text evidence="1">Cell wall biogenesis; cell wall polysaccharide biosynthesis.</text>
</comment>
<feature type="domain" description="Glycosyltransferase 2-like" evidence="5">
    <location>
        <begin position="9"/>
        <end position="125"/>
    </location>
</feature>
<dbReference type="SUPFAM" id="SSF53448">
    <property type="entry name" value="Nucleotide-diphospho-sugar transferases"/>
    <property type="match status" value="1"/>
</dbReference>
<organism evidence="6 7">
    <name type="scientific">Naumannella cuiyingiana</name>
    <dbReference type="NCBI Taxonomy" id="1347891"/>
    <lineage>
        <taxon>Bacteria</taxon>
        <taxon>Bacillati</taxon>
        <taxon>Actinomycetota</taxon>
        <taxon>Actinomycetes</taxon>
        <taxon>Propionibacteriales</taxon>
        <taxon>Propionibacteriaceae</taxon>
        <taxon>Naumannella</taxon>
    </lineage>
</organism>
<dbReference type="PANTHER" id="PTHR43179:SF12">
    <property type="entry name" value="GALACTOFURANOSYLTRANSFERASE GLFT2"/>
    <property type="match status" value="1"/>
</dbReference>
<sequence>MQRKSVAAVVVAYNRRELLTETLTALLAQERVPDRIVVVDNGSTDGTSELVSERFPAVELTTLPRNTGGAGGFAVGVERALLAGQGADWVWLMDDDTVPGPGALGALLDAADRLAEPELLASRVVWTDGRDHPMNMPRVRPFADAADRGDAERVGAYPVRSASFVSTLVRASAVRRAGLPIADYFLWNDDFEFTTRLLRHGRGYLVRGSTVTHKTKVFGGTDADPGPRFYLEVRNKVWLLGRGRSLGPLERLLYVGSTLRRWARTIARSRRRRVLADGLVRGLRDGLARGPRHNADVLADLPAPLVVGQRALGGRP</sequence>
<name>A0A7Z0IJI6_9ACTN</name>
<dbReference type="Proteomes" id="UP000527616">
    <property type="component" value="Unassembled WGS sequence"/>
</dbReference>
<comment type="caution">
    <text evidence="6">The sequence shown here is derived from an EMBL/GenBank/DDBJ whole genome shotgun (WGS) entry which is preliminary data.</text>
</comment>
<protein>
    <submittedName>
        <fullName evidence="6">GT2 family glycosyltransferase</fullName>
    </submittedName>
</protein>
<dbReference type="RefSeq" id="WP_179443521.1">
    <property type="nucleotide sequence ID" value="NZ_JACBZS010000001.1"/>
</dbReference>
<reference evidence="6 7" key="1">
    <citation type="submission" date="2020-07" db="EMBL/GenBank/DDBJ databases">
        <title>Sequencing the genomes of 1000 actinobacteria strains.</title>
        <authorList>
            <person name="Klenk H.-P."/>
        </authorList>
    </citation>
    <scope>NUCLEOTIDE SEQUENCE [LARGE SCALE GENOMIC DNA]</scope>
    <source>
        <strain evidence="6 7">DSM 103164</strain>
    </source>
</reference>
<evidence type="ECO:0000256" key="2">
    <source>
        <dbReference type="ARBA" id="ARBA00006739"/>
    </source>
</evidence>
<dbReference type="PANTHER" id="PTHR43179">
    <property type="entry name" value="RHAMNOSYLTRANSFERASE WBBL"/>
    <property type="match status" value="1"/>
</dbReference>
<evidence type="ECO:0000256" key="4">
    <source>
        <dbReference type="ARBA" id="ARBA00022679"/>
    </source>
</evidence>
<accession>A0A7Z0IJI6</accession>
<keyword evidence="3" id="KW-0328">Glycosyltransferase</keyword>
<proteinExistence type="inferred from homology"/>
<dbReference type="InterPro" id="IPR001173">
    <property type="entry name" value="Glyco_trans_2-like"/>
</dbReference>
<evidence type="ECO:0000313" key="6">
    <source>
        <dbReference type="EMBL" id="NYI69442.1"/>
    </source>
</evidence>
<dbReference type="EMBL" id="JACBZS010000001">
    <property type="protein sequence ID" value="NYI69442.1"/>
    <property type="molecule type" value="Genomic_DNA"/>
</dbReference>
<keyword evidence="7" id="KW-1185">Reference proteome</keyword>
<evidence type="ECO:0000259" key="5">
    <source>
        <dbReference type="Pfam" id="PF00535"/>
    </source>
</evidence>
<evidence type="ECO:0000256" key="3">
    <source>
        <dbReference type="ARBA" id="ARBA00022676"/>
    </source>
</evidence>
<comment type="similarity">
    <text evidence="2">Belongs to the glycosyltransferase 2 family.</text>
</comment>